<sequence length="351" mass="38208">MSAIFDFLRDPGIPAIIFPILLLVGGDIIHKALAIVGGRHADPINCPFSIGWVIYSLSALLPVFGGNCNVLPNPEVESFVLNLNSGQYRKNESFILSRLLRDLEIEADDDTLGGLRITEYDSVDLQKPDPEPSNLELSAFVLHFLQLLIAVLASYNGCHQVLYVFLWADFLAGVSLCPEVWKSAKFSARRQQGQTYALLRGTGHRHIFIIKNRTKSAFALEDLAAGPPTSYDWFASETPDGAWRIGTAGGWLALFVYTSTLSSGVGYLLLIMLIGTIANLLMAAMPRTPARHGFPLVKKASHAGDSVMGVLGELDAAHKGWGMKLCSVLFPAGLGKDDPLIEEDVKNEADL</sequence>
<gene>
    <name evidence="2" type="ORF">EJ04DRAFT_500343</name>
</gene>
<evidence type="ECO:0000313" key="2">
    <source>
        <dbReference type="EMBL" id="KAF2730560.1"/>
    </source>
</evidence>
<reference evidence="2" key="1">
    <citation type="journal article" date="2020" name="Stud. Mycol.">
        <title>101 Dothideomycetes genomes: a test case for predicting lifestyles and emergence of pathogens.</title>
        <authorList>
            <person name="Haridas S."/>
            <person name="Albert R."/>
            <person name="Binder M."/>
            <person name="Bloem J."/>
            <person name="Labutti K."/>
            <person name="Salamov A."/>
            <person name="Andreopoulos B."/>
            <person name="Baker S."/>
            <person name="Barry K."/>
            <person name="Bills G."/>
            <person name="Bluhm B."/>
            <person name="Cannon C."/>
            <person name="Castanera R."/>
            <person name="Culley D."/>
            <person name="Daum C."/>
            <person name="Ezra D."/>
            <person name="Gonzalez J."/>
            <person name="Henrissat B."/>
            <person name="Kuo A."/>
            <person name="Liang C."/>
            <person name="Lipzen A."/>
            <person name="Lutzoni F."/>
            <person name="Magnuson J."/>
            <person name="Mondo S."/>
            <person name="Nolan M."/>
            <person name="Ohm R."/>
            <person name="Pangilinan J."/>
            <person name="Park H.-J."/>
            <person name="Ramirez L."/>
            <person name="Alfaro M."/>
            <person name="Sun H."/>
            <person name="Tritt A."/>
            <person name="Yoshinaga Y."/>
            <person name="Zwiers L.-H."/>
            <person name="Turgeon B."/>
            <person name="Goodwin S."/>
            <person name="Spatafora J."/>
            <person name="Crous P."/>
            <person name="Grigoriev I."/>
        </authorList>
    </citation>
    <scope>NUCLEOTIDE SEQUENCE</scope>
    <source>
        <strain evidence="2">CBS 125425</strain>
    </source>
</reference>
<organism evidence="2 3">
    <name type="scientific">Polyplosphaeria fusca</name>
    <dbReference type="NCBI Taxonomy" id="682080"/>
    <lineage>
        <taxon>Eukaryota</taxon>
        <taxon>Fungi</taxon>
        <taxon>Dikarya</taxon>
        <taxon>Ascomycota</taxon>
        <taxon>Pezizomycotina</taxon>
        <taxon>Dothideomycetes</taxon>
        <taxon>Pleosporomycetidae</taxon>
        <taxon>Pleosporales</taxon>
        <taxon>Tetraplosphaeriaceae</taxon>
        <taxon>Polyplosphaeria</taxon>
    </lineage>
</organism>
<dbReference type="OrthoDB" id="1937642at2759"/>
<keyword evidence="3" id="KW-1185">Reference proteome</keyword>
<feature type="transmembrane region" description="Helical" evidence="1">
    <location>
        <begin position="137"/>
        <end position="155"/>
    </location>
</feature>
<dbReference type="AlphaFoldDB" id="A0A9P4UZT0"/>
<evidence type="ECO:0000313" key="3">
    <source>
        <dbReference type="Proteomes" id="UP000799444"/>
    </source>
</evidence>
<comment type="caution">
    <text evidence="2">The sequence shown here is derived from an EMBL/GenBank/DDBJ whole genome shotgun (WGS) entry which is preliminary data.</text>
</comment>
<name>A0A9P4UZT0_9PLEO</name>
<evidence type="ECO:0000256" key="1">
    <source>
        <dbReference type="SAM" id="Phobius"/>
    </source>
</evidence>
<protein>
    <submittedName>
        <fullName evidence="2">Uncharacterized protein</fullName>
    </submittedName>
</protein>
<keyword evidence="1" id="KW-1133">Transmembrane helix</keyword>
<keyword evidence="1" id="KW-0472">Membrane</keyword>
<dbReference type="Proteomes" id="UP000799444">
    <property type="component" value="Unassembled WGS sequence"/>
</dbReference>
<feature type="transmembrane region" description="Helical" evidence="1">
    <location>
        <begin position="265"/>
        <end position="284"/>
    </location>
</feature>
<keyword evidence="1" id="KW-0812">Transmembrane</keyword>
<proteinExistence type="predicted"/>
<accession>A0A9P4UZT0</accession>
<feature type="transmembrane region" description="Helical" evidence="1">
    <location>
        <begin position="12"/>
        <end position="29"/>
    </location>
</feature>
<dbReference type="EMBL" id="ML996215">
    <property type="protein sequence ID" value="KAF2730560.1"/>
    <property type="molecule type" value="Genomic_DNA"/>
</dbReference>